<comment type="caution">
    <text evidence="3">The sequence shown here is derived from an EMBL/GenBank/DDBJ whole genome shotgun (WGS) entry which is preliminary data.</text>
</comment>
<sequence length="383" mass="42828">MKKQRRLPGRLLIFAALLCRLPWQWLRRRPVEEAVQRILVLHQFLLGDALMATSLLAKLRERYPAAEIILACPQGQVGLYQSRPYGITAVGWHPRDFASVRKLFTMPRFDLAFLSGENRLSFLARAIGARWIIGFADEAPAYKNWLVDEAIPYSTTPESWTDTAARLVAGPDPKPFSLVDWPLEEVSLPFFGQPYVVLHVGASSPTRYWPAGNWRELAAYVRARGLTVVWSCGPGEEQLVDEIQPAPDDATMAGSLNLLQLRALLHGARAAVCPDTGVAHLAKIAAVPQVMLFGPGSETLFGASRFFSSTPCLGVGPIWFPCRIQRDMHYRQTEWAMRCYRTVGTKEGQCRKPQCMAVVQPSMVLQALVQLLPEENNCNDQDI</sequence>
<dbReference type="InterPro" id="IPR002201">
    <property type="entry name" value="Glyco_trans_9"/>
</dbReference>
<evidence type="ECO:0000256" key="2">
    <source>
        <dbReference type="ARBA" id="ARBA00022679"/>
    </source>
</evidence>
<dbReference type="AlphaFoldDB" id="A0A838YBK8"/>
<dbReference type="GO" id="GO:0009244">
    <property type="term" value="P:lipopolysaccharide core region biosynthetic process"/>
    <property type="evidence" value="ECO:0007669"/>
    <property type="project" value="TreeGrafter"/>
</dbReference>
<dbReference type="SUPFAM" id="SSF53756">
    <property type="entry name" value="UDP-Glycosyltransferase/glycogen phosphorylase"/>
    <property type="match status" value="1"/>
</dbReference>
<gene>
    <name evidence="3" type="ORF">H2Z84_06545</name>
</gene>
<evidence type="ECO:0000256" key="1">
    <source>
        <dbReference type="ARBA" id="ARBA00022676"/>
    </source>
</evidence>
<keyword evidence="1" id="KW-0328">Glycosyltransferase</keyword>
<dbReference type="CDD" id="cd03789">
    <property type="entry name" value="GT9_LPS_heptosyltransferase"/>
    <property type="match status" value="1"/>
</dbReference>
<dbReference type="GO" id="GO:0005829">
    <property type="term" value="C:cytosol"/>
    <property type="evidence" value="ECO:0007669"/>
    <property type="project" value="TreeGrafter"/>
</dbReference>
<organism evidence="3 4">
    <name type="scientific">Aquitalea aquatica</name>
    <dbReference type="NCBI Taxonomy" id="3044273"/>
    <lineage>
        <taxon>Bacteria</taxon>
        <taxon>Pseudomonadati</taxon>
        <taxon>Pseudomonadota</taxon>
        <taxon>Betaproteobacteria</taxon>
        <taxon>Neisseriales</taxon>
        <taxon>Chromobacteriaceae</taxon>
        <taxon>Aquitalea</taxon>
    </lineage>
</organism>
<dbReference type="PANTHER" id="PTHR30160">
    <property type="entry name" value="TETRAACYLDISACCHARIDE 4'-KINASE-RELATED"/>
    <property type="match status" value="1"/>
</dbReference>
<accession>A0A838YBK8</accession>
<reference evidence="3 4" key="1">
    <citation type="submission" date="2020-07" db="EMBL/GenBank/DDBJ databases">
        <title>Draft genome sequence of violacein-producing bacteria and related species.</title>
        <authorList>
            <person name="Wilson H.S."/>
            <person name="De Leon M.E."/>
        </authorList>
    </citation>
    <scope>NUCLEOTIDE SEQUENCE [LARGE SCALE GENOMIC DNA]</scope>
    <source>
        <strain evidence="3 4">HSC-21Su07</strain>
    </source>
</reference>
<dbReference type="GO" id="GO:0008713">
    <property type="term" value="F:ADP-heptose-lipopolysaccharide heptosyltransferase activity"/>
    <property type="evidence" value="ECO:0007669"/>
    <property type="project" value="TreeGrafter"/>
</dbReference>
<keyword evidence="4" id="KW-1185">Reference proteome</keyword>
<keyword evidence="2" id="KW-0808">Transferase</keyword>
<evidence type="ECO:0000313" key="3">
    <source>
        <dbReference type="EMBL" id="MBA4708041.1"/>
    </source>
</evidence>
<dbReference type="PANTHER" id="PTHR30160:SF1">
    <property type="entry name" value="LIPOPOLYSACCHARIDE 1,2-N-ACETYLGLUCOSAMINETRANSFERASE-RELATED"/>
    <property type="match status" value="1"/>
</dbReference>
<dbReference type="Proteomes" id="UP000545606">
    <property type="component" value="Unassembled WGS sequence"/>
</dbReference>
<evidence type="ECO:0000313" key="4">
    <source>
        <dbReference type="Proteomes" id="UP000545606"/>
    </source>
</evidence>
<dbReference type="Pfam" id="PF01075">
    <property type="entry name" value="Glyco_transf_9"/>
    <property type="match status" value="1"/>
</dbReference>
<name>A0A838YBK8_9NEIS</name>
<dbReference type="RefSeq" id="WP_181835261.1">
    <property type="nucleotide sequence ID" value="NZ_JACERN010000022.1"/>
</dbReference>
<protein>
    <submittedName>
        <fullName evidence="3">Glycosyltransferase family 9 protein</fullName>
    </submittedName>
</protein>
<dbReference type="EMBL" id="JACERN010000022">
    <property type="protein sequence ID" value="MBA4708041.1"/>
    <property type="molecule type" value="Genomic_DNA"/>
</dbReference>
<dbReference type="InterPro" id="IPR051199">
    <property type="entry name" value="LPS_LOS_Heptosyltrfase"/>
</dbReference>
<dbReference type="Gene3D" id="3.40.50.2000">
    <property type="entry name" value="Glycogen Phosphorylase B"/>
    <property type="match status" value="2"/>
</dbReference>
<proteinExistence type="predicted"/>